<feature type="transmembrane region" description="Helical" evidence="1">
    <location>
        <begin position="57"/>
        <end position="75"/>
    </location>
</feature>
<name>A0A8J7PVD6_9PROT</name>
<accession>A0A8J7PVD6</accession>
<evidence type="ECO:0000313" key="3">
    <source>
        <dbReference type="Proteomes" id="UP000664414"/>
    </source>
</evidence>
<dbReference type="EMBL" id="JAFKGL010000011">
    <property type="protein sequence ID" value="MBN9412519.1"/>
    <property type="molecule type" value="Genomic_DNA"/>
</dbReference>
<proteinExistence type="predicted"/>
<dbReference type="Proteomes" id="UP000664414">
    <property type="component" value="Unassembled WGS sequence"/>
</dbReference>
<reference evidence="2" key="1">
    <citation type="submission" date="2021-02" db="EMBL/GenBank/DDBJ databases">
        <title>Thiocyanate and organic carbon inputs drive convergent selection for specific autotrophic Afipia and Thiobacillus strains within complex microbiomes.</title>
        <authorList>
            <person name="Huddy R.J."/>
            <person name="Sachdeva R."/>
            <person name="Kadzinga F."/>
            <person name="Kantor R.S."/>
            <person name="Harrison S.T.L."/>
            <person name="Banfield J.F."/>
        </authorList>
    </citation>
    <scope>NUCLEOTIDE SEQUENCE</scope>
    <source>
        <strain evidence="2">SCN18_10_11_15_R4_P_38_20</strain>
    </source>
</reference>
<keyword evidence="1" id="KW-0812">Transmembrane</keyword>
<dbReference type="AlphaFoldDB" id="A0A8J7PVD6"/>
<evidence type="ECO:0000256" key="1">
    <source>
        <dbReference type="SAM" id="Phobius"/>
    </source>
</evidence>
<dbReference type="NCBIfam" id="TIGR02098">
    <property type="entry name" value="MJ0042_CXXC"/>
    <property type="match status" value="1"/>
</dbReference>
<comment type="caution">
    <text evidence="2">The sequence shown here is derived from an EMBL/GenBank/DDBJ whole genome shotgun (WGS) entry which is preliminary data.</text>
</comment>
<sequence length="220" mass="24683">MIESREIGSKGRLVRCVACRHTWHQDLDEDMAALADLTADFFVEKENVVVAKRYPTMWILMVVGFILLLGSFFMARNTIVAHWPSTGKIFSKIGFSISNPTENLQIENITPIQITQGTNSLIVLKGELVNTSSLIRTIPTLHIVVKGECKRAPVTSQLKMHLKQTLAKMLKSSVTGDGLCTLEEWDYTLSESRLFPSERLSFETTPHPMVEGAKDITVEF</sequence>
<keyword evidence="1" id="KW-0472">Membrane</keyword>
<organism evidence="2 3">
    <name type="scientific">Candidatus Paracaedimonas acanthamoebae</name>
    <dbReference type="NCBI Taxonomy" id="244581"/>
    <lineage>
        <taxon>Bacteria</taxon>
        <taxon>Pseudomonadati</taxon>
        <taxon>Pseudomonadota</taxon>
        <taxon>Alphaproteobacteria</taxon>
        <taxon>Holosporales</taxon>
        <taxon>Caedimonadaceae</taxon>
        <taxon>Candidatus Paracaedimonas</taxon>
    </lineage>
</organism>
<evidence type="ECO:0008006" key="4">
    <source>
        <dbReference type="Google" id="ProtNLM"/>
    </source>
</evidence>
<evidence type="ECO:0000313" key="2">
    <source>
        <dbReference type="EMBL" id="MBN9412519.1"/>
    </source>
</evidence>
<dbReference type="InterPro" id="IPR011723">
    <property type="entry name" value="Znf/thioredoxin_put"/>
</dbReference>
<keyword evidence="1" id="KW-1133">Transmembrane helix</keyword>
<protein>
    <recommendedName>
        <fullName evidence="4">Transmembrane protein</fullName>
    </recommendedName>
</protein>
<gene>
    <name evidence="2" type="ORF">J0H12_01135</name>
</gene>